<dbReference type="Pfam" id="PF00596">
    <property type="entry name" value="Aldolase_II"/>
    <property type="match status" value="1"/>
</dbReference>
<dbReference type="EMBL" id="JAVDPF010000039">
    <property type="protein sequence ID" value="KAL1868349.1"/>
    <property type="molecule type" value="Genomic_DNA"/>
</dbReference>
<proteinExistence type="predicted"/>
<dbReference type="InterPro" id="IPR001303">
    <property type="entry name" value="Aldolase_II/adducin_N"/>
</dbReference>
<keyword evidence="3" id="KW-1185">Reference proteome</keyword>
<feature type="domain" description="Class II aldolase/adducin N-terminal" evidence="1">
    <location>
        <begin position="2"/>
        <end position="74"/>
    </location>
</feature>
<accession>A0ABR3WXT3</accession>
<sequence length="137" mass="14733">MLSQDHCVFYHDHALYENFAGVVLDNEEGKQIAKALGNKKALLLGNHGLLTAGETVEAVTAWFILLDKCCQIQLLADASSAGSGVPLVKIGEQESQSTWKALGHSSGGYFMGLPQFQIAEAEFGEETLLGRGLEPLK</sequence>
<dbReference type="Proteomes" id="UP001583193">
    <property type="component" value="Unassembled WGS sequence"/>
</dbReference>
<dbReference type="PANTHER" id="PTHR10672">
    <property type="entry name" value="ADDUCIN"/>
    <property type="match status" value="1"/>
</dbReference>
<dbReference type="PANTHER" id="PTHR10672:SF39">
    <property type="entry name" value="CLASS II ALDOLASE_ADDUCIN N-TERMINAL DOMAIN-CONTAINING PROTEIN"/>
    <property type="match status" value="1"/>
</dbReference>
<reference evidence="2 3" key="1">
    <citation type="journal article" date="2024" name="IMA Fungus">
        <title>IMA Genome - F19 : A genome assembly and annotation guide to empower mycologists, including annotated draft genome sequences of Ceratocystis pirilliformis, Diaporthe australafricana, Fusarium ophioides, Paecilomyces lecythidis, and Sporothrix stenoceras.</title>
        <authorList>
            <person name="Aylward J."/>
            <person name="Wilson A.M."/>
            <person name="Visagie C.M."/>
            <person name="Spraker J."/>
            <person name="Barnes I."/>
            <person name="Buitendag C."/>
            <person name="Ceriani C."/>
            <person name="Del Mar Angel L."/>
            <person name="du Plessis D."/>
            <person name="Fuchs T."/>
            <person name="Gasser K."/>
            <person name="Kramer D."/>
            <person name="Li W."/>
            <person name="Munsamy K."/>
            <person name="Piso A."/>
            <person name="Price J.L."/>
            <person name="Sonnekus B."/>
            <person name="Thomas C."/>
            <person name="van der Nest A."/>
            <person name="van Dijk A."/>
            <person name="van Heerden A."/>
            <person name="van Vuuren N."/>
            <person name="Yilmaz N."/>
            <person name="Duong T.A."/>
            <person name="van der Merwe N.A."/>
            <person name="Wingfield M.J."/>
            <person name="Wingfield B.D."/>
        </authorList>
    </citation>
    <scope>NUCLEOTIDE SEQUENCE [LARGE SCALE GENOMIC DNA]</scope>
    <source>
        <strain evidence="2 3">CMW 18167</strain>
    </source>
</reference>
<dbReference type="Gene3D" id="3.40.225.10">
    <property type="entry name" value="Class II aldolase/adducin N-terminal domain"/>
    <property type="match status" value="1"/>
</dbReference>
<dbReference type="InterPro" id="IPR036409">
    <property type="entry name" value="Aldolase_II/adducin_N_sf"/>
</dbReference>
<name>A0ABR3WXT3_9EURO</name>
<evidence type="ECO:0000313" key="2">
    <source>
        <dbReference type="EMBL" id="KAL1868349.1"/>
    </source>
</evidence>
<dbReference type="InterPro" id="IPR051017">
    <property type="entry name" value="Aldolase-II_Adducin_sf"/>
</dbReference>
<evidence type="ECO:0000259" key="1">
    <source>
        <dbReference type="Pfam" id="PF00596"/>
    </source>
</evidence>
<dbReference type="SUPFAM" id="SSF53639">
    <property type="entry name" value="AraD/HMP-PK domain-like"/>
    <property type="match status" value="1"/>
</dbReference>
<organism evidence="2 3">
    <name type="scientific">Paecilomyces lecythidis</name>
    <dbReference type="NCBI Taxonomy" id="3004212"/>
    <lineage>
        <taxon>Eukaryota</taxon>
        <taxon>Fungi</taxon>
        <taxon>Dikarya</taxon>
        <taxon>Ascomycota</taxon>
        <taxon>Pezizomycotina</taxon>
        <taxon>Eurotiomycetes</taxon>
        <taxon>Eurotiomycetidae</taxon>
        <taxon>Eurotiales</taxon>
        <taxon>Thermoascaceae</taxon>
        <taxon>Paecilomyces</taxon>
    </lineage>
</organism>
<protein>
    <recommendedName>
        <fullName evidence="1">Class II aldolase/adducin N-terminal domain-containing protein</fullName>
    </recommendedName>
</protein>
<evidence type="ECO:0000313" key="3">
    <source>
        <dbReference type="Proteomes" id="UP001583193"/>
    </source>
</evidence>
<gene>
    <name evidence="2" type="ORF">Plec18167_008274</name>
</gene>
<comment type="caution">
    <text evidence="2">The sequence shown here is derived from an EMBL/GenBank/DDBJ whole genome shotgun (WGS) entry which is preliminary data.</text>
</comment>